<dbReference type="InterPro" id="IPR025367">
    <property type="entry name" value="DUF4271"/>
</dbReference>
<feature type="transmembrane region" description="Helical" evidence="1">
    <location>
        <begin position="337"/>
        <end position="357"/>
    </location>
</feature>
<keyword evidence="1" id="KW-0472">Membrane</keyword>
<feature type="transmembrane region" description="Helical" evidence="1">
    <location>
        <begin position="227"/>
        <end position="246"/>
    </location>
</feature>
<keyword evidence="4" id="KW-1185">Reference proteome</keyword>
<dbReference type="Proteomes" id="UP001348817">
    <property type="component" value="Chromosome"/>
</dbReference>
<dbReference type="EMBL" id="AP025314">
    <property type="protein sequence ID" value="BDD07938.1"/>
    <property type="molecule type" value="Genomic_DNA"/>
</dbReference>
<evidence type="ECO:0000256" key="1">
    <source>
        <dbReference type="SAM" id="Phobius"/>
    </source>
</evidence>
<name>A0AAU9CIX8_9BACT</name>
<protein>
    <recommendedName>
        <fullName evidence="5">DUF4271 domain-containing protein</fullName>
    </recommendedName>
</protein>
<gene>
    <name evidence="3" type="ORF">FUAX_03700</name>
</gene>
<evidence type="ECO:0008006" key="5">
    <source>
        <dbReference type="Google" id="ProtNLM"/>
    </source>
</evidence>
<dbReference type="AlphaFoldDB" id="A0AAU9CIX8"/>
<feature type="transmembrane region" description="Helical" evidence="1">
    <location>
        <begin position="198"/>
        <end position="215"/>
    </location>
</feature>
<feature type="transmembrane region" description="Helical" evidence="1">
    <location>
        <begin position="147"/>
        <end position="166"/>
    </location>
</feature>
<feature type="transmembrane region" description="Helical" evidence="1">
    <location>
        <begin position="306"/>
        <end position="325"/>
    </location>
</feature>
<feature type="chain" id="PRO_5043403781" description="DUF4271 domain-containing protein" evidence="2">
    <location>
        <begin position="25"/>
        <end position="359"/>
    </location>
</feature>
<feature type="signal peptide" evidence="2">
    <location>
        <begin position="1"/>
        <end position="24"/>
    </location>
</feature>
<keyword evidence="1" id="KW-1133">Transmembrane helix</keyword>
<dbReference type="RefSeq" id="WP_338393230.1">
    <property type="nucleotide sequence ID" value="NZ_AP025314.1"/>
</dbReference>
<keyword evidence="2" id="KW-0732">Signal</keyword>
<dbReference type="Pfam" id="PF14093">
    <property type="entry name" value="DUF4271"/>
    <property type="match status" value="1"/>
</dbReference>
<accession>A0AAU9CIX8</accession>
<organism evidence="3 4">
    <name type="scientific">Fulvitalea axinellae</name>
    <dbReference type="NCBI Taxonomy" id="1182444"/>
    <lineage>
        <taxon>Bacteria</taxon>
        <taxon>Pseudomonadati</taxon>
        <taxon>Bacteroidota</taxon>
        <taxon>Cytophagia</taxon>
        <taxon>Cytophagales</taxon>
        <taxon>Persicobacteraceae</taxon>
        <taxon>Fulvitalea</taxon>
    </lineage>
</organism>
<feature type="transmembrane region" description="Helical" evidence="1">
    <location>
        <begin position="277"/>
        <end position="299"/>
    </location>
</feature>
<keyword evidence="1" id="KW-0812">Transmembrane</keyword>
<proteinExistence type="predicted"/>
<dbReference type="KEGG" id="fax:FUAX_03700"/>
<evidence type="ECO:0000313" key="4">
    <source>
        <dbReference type="Proteomes" id="UP001348817"/>
    </source>
</evidence>
<reference evidence="3 4" key="1">
    <citation type="submission" date="2021-12" db="EMBL/GenBank/DDBJ databases">
        <title>Genome sequencing of bacteria with rrn-lacking chromosome and rrn-plasmid.</title>
        <authorList>
            <person name="Anda M."/>
            <person name="Iwasaki W."/>
        </authorList>
    </citation>
    <scope>NUCLEOTIDE SEQUENCE [LARGE SCALE GENOMIC DNA]</scope>
    <source>
        <strain evidence="3 4">DSM 100852</strain>
    </source>
</reference>
<evidence type="ECO:0000256" key="2">
    <source>
        <dbReference type="SAM" id="SignalP"/>
    </source>
</evidence>
<sequence length="359" mass="40399">MRLKSLLMCLTALFFLSFGHGLKAEDLRREGFVYNQATGSFVPYVGGKSLSDVKEMGFFVNAERDSLKMFLPKGSSLFVNNKLAAISKEGHLSVAVSLLLSYSESEDEAFVVLYNPAGLNGARFQNETKRQADSHEEQRDGSDYRDFLVMGSMLVFVLMAVLRLYYGGRPLYLPLNLRGSGPVVAGGKRRSGFSAGDVALWSGYGLAVGFVVANLKLLSSEVPITQISLRDALWVWGVWGMAFTFLLGTKRLYLSYMASVFALNGVDFIHFRDFVSYRLYGAMVALFAVLLLFFAQGYVSFSLYEIVFEILLMFYFVFFIVFYLFSFRSFPFNKFHLFSYLCISETLPFLAGLKILLSH</sequence>
<evidence type="ECO:0000313" key="3">
    <source>
        <dbReference type="EMBL" id="BDD07938.1"/>
    </source>
</evidence>